<feature type="domain" description="EamA" evidence="7">
    <location>
        <begin position="155"/>
        <end position="283"/>
    </location>
</feature>
<evidence type="ECO:0000256" key="1">
    <source>
        <dbReference type="ARBA" id="ARBA00004141"/>
    </source>
</evidence>
<evidence type="ECO:0000256" key="4">
    <source>
        <dbReference type="ARBA" id="ARBA00022989"/>
    </source>
</evidence>
<dbReference type="SUPFAM" id="SSF103481">
    <property type="entry name" value="Multidrug resistance efflux transporter EmrE"/>
    <property type="match status" value="2"/>
</dbReference>
<feature type="transmembrane region" description="Helical" evidence="6">
    <location>
        <begin position="125"/>
        <end position="146"/>
    </location>
</feature>
<comment type="caution">
    <text evidence="8">The sequence shown here is derived from an EMBL/GenBank/DDBJ whole genome shotgun (WGS) entry which is preliminary data.</text>
</comment>
<feature type="domain" description="EamA" evidence="7">
    <location>
        <begin position="14"/>
        <end position="140"/>
    </location>
</feature>
<dbReference type="RefSeq" id="WP_037536121.1">
    <property type="nucleotide sequence ID" value="NZ_JBBBDM010000006.1"/>
</dbReference>
<accession>A0ABU8H4J7</accession>
<evidence type="ECO:0000256" key="5">
    <source>
        <dbReference type="ARBA" id="ARBA00023136"/>
    </source>
</evidence>
<dbReference type="Pfam" id="PF00892">
    <property type="entry name" value="EamA"/>
    <property type="match status" value="2"/>
</dbReference>
<keyword evidence="5 6" id="KW-0472">Membrane</keyword>
<sequence length="297" mass="30672">MKPAAATHAAFAVAATGIAVYSAMDTVMKGLSIASGAYAAVLWRSLVGVALLAPVFVARRTRWPGRRALRLHVLRGSTGGASVLLFFWGLARVPMAQGVALTFLAPLIALFLAGLALGERIRRTAIAGSLVASLGVLIIAAGQVQAHASDAVVAGSIAILAASLIYAVSLVLLRQQAQAADPIEVALFTSLVLSGWMLLAAPWFGTLPQPGQLPAVLLAAALGSVSAVALAWAYARAEAQSLATTEYTAFIWSALFGWLVFGERVSPYTVGGALFIIAGCLYAVRRPAPAPQTEAAL</sequence>
<gene>
    <name evidence="8" type="ORF">V8201_12590</name>
</gene>
<evidence type="ECO:0000256" key="3">
    <source>
        <dbReference type="ARBA" id="ARBA00022692"/>
    </source>
</evidence>
<feature type="transmembrane region" description="Helical" evidence="6">
    <location>
        <begin position="242"/>
        <end position="261"/>
    </location>
</feature>
<proteinExistence type="inferred from homology"/>
<feature type="transmembrane region" description="Helical" evidence="6">
    <location>
        <begin position="267"/>
        <end position="284"/>
    </location>
</feature>
<dbReference type="EMBL" id="JBBBDM010000006">
    <property type="protein sequence ID" value="MEI5687920.1"/>
    <property type="molecule type" value="Genomic_DNA"/>
</dbReference>
<keyword evidence="4 6" id="KW-1133">Transmembrane helix</keyword>
<evidence type="ECO:0000313" key="9">
    <source>
        <dbReference type="Proteomes" id="UP001367771"/>
    </source>
</evidence>
<feature type="transmembrane region" description="Helical" evidence="6">
    <location>
        <begin position="185"/>
        <end position="204"/>
    </location>
</feature>
<protein>
    <submittedName>
        <fullName evidence="8">DMT family transporter</fullName>
    </submittedName>
</protein>
<dbReference type="PANTHER" id="PTHR22911">
    <property type="entry name" value="ACYL-MALONYL CONDENSING ENZYME-RELATED"/>
    <property type="match status" value="1"/>
</dbReference>
<evidence type="ECO:0000313" key="8">
    <source>
        <dbReference type="EMBL" id="MEI5687920.1"/>
    </source>
</evidence>
<evidence type="ECO:0000256" key="6">
    <source>
        <dbReference type="SAM" id="Phobius"/>
    </source>
</evidence>
<evidence type="ECO:0000259" key="7">
    <source>
        <dbReference type="Pfam" id="PF00892"/>
    </source>
</evidence>
<organism evidence="8 9">
    <name type="scientific">Sphingomonas kyungheensis</name>
    <dbReference type="NCBI Taxonomy" id="1069987"/>
    <lineage>
        <taxon>Bacteria</taxon>
        <taxon>Pseudomonadati</taxon>
        <taxon>Pseudomonadota</taxon>
        <taxon>Alphaproteobacteria</taxon>
        <taxon>Sphingomonadales</taxon>
        <taxon>Sphingomonadaceae</taxon>
        <taxon>Sphingomonas</taxon>
    </lineage>
</organism>
<feature type="transmembrane region" description="Helical" evidence="6">
    <location>
        <begin position="152"/>
        <end position="173"/>
    </location>
</feature>
<dbReference type="PANTHER" id="PTHR22911:SF6">
    <property type="entry name" value="SOLUTE CARRIER FAMILY 35 MEMBER G1"/>
    <property type="match status" value="1"/>
</dbReference>
<comment type="similarity">
    <text evidence="2">Belongs to the drug/metabolite transporter (DMT) superfamily. 10 TMS drug/metabolite exporter (DME) (TC 2.A.7.3) family.</text>
</comment>
<comment type="subcellular location">
    <subcellularLocation>
        <location evidence="1">Membrane</location>
        <topology evidence="1">Multi-pass membrane protein</topology>
    </subcellularLocation>
</comment>
<feature type="transmembrane region" description="Helical" evidence="6">
    <location>
        <begin position="69"/>
        <end position="90"/>
    </location>
</feature>
<feature type="transmembrane region" description="Helical" evidence="6">
    <location>
        <begin position="35"/>
        <end position="57"/>
    </location>
</feature>
<evidence type="ECO:0000256" key="2">
    <source>
        <dbReference type="ARBA" id="ARBA00009853"/>
    </source>
</evidence>
<dbReference type="InterPro" id="IPR000620">
    <property type="entry name" value="EamA_dom"/>
</dbReference>
<dbReference type="InterPro" id="IPR037185">
    <property type="entry name" value="EmrE-like"/>
</dbReference>
<feature type="transmembrane region" description="Helical" evidence="6">
    <location>
        <begin position="96"/>
        <end position="118"/>
    </location>
</feature>
<dbReference type="Proteomes" id="UP001367771">
    <property type="component" value="Unassembled WGS sequence"/>
</dbReference>
<keyword evidence="9" id="KW-1185">Reference proteome</keyword>
<reference evidence="8 9" key="1">
    <citation type="journal article" date="2013" name="Int. J. Syst. Evol. Microbiol.">
        <title>Sphingomonas kyungheensis sp. nov., a bacterium with ginsenoside-converting activity isolated from soil of a ginseng field.</title>
        <authorList>
            <person name="Son H.M."/>
            <person name="Yang J.E."/>
            <person name="Park Y."/>
            <person name="Han C.K."/>
            <person name="Kim S.G."/>
            <person name="Kook M."/>
            <person name="Yi T.H."/>
        </authorList>
    </citation>
    <scope>NUCLEOTIDE SEQUENCE [LARGE SCALE GENOMIC DNA]</scope>
    <source>
        <strain evidence="8 9">LMG 26582</strain>
    </source>
</reference>
<feature type="transmembrane region" description="Helical" evidence="6">
    <location>
        <begin position="216"/>
        <end position="235"/>
    </location>
</feature>
<keyword evidence="3 6" id="KW-0812">Transmembrane</keyword>
<name>A0ABU8H4J7_9SPHN</name>